<dbReference type="EMBL" id="CADEPM010000004">
    <property type="protein sequence ID" value="CAB3404887.1"/>
    <property type="molecule type" value="Genomic_DNA"/>
</dbReference>
<feature type="repeat" description="Solcar" evidence="16">
    <location>
        <begin position="105"/>
        <end position="196"/>
    </location>
</feature>
<feature type="repeat" description="Solcar" evidence="16">
    <location>
        <begin position="13"/>
        <end position="97"/>
    </location>
</feature>
<evidence type="ECO:0000256" key="9">
    <source>
        <dbReference type="ARBA" id="ARBA00023136"/>
    </source>
</evidence>
<evidence type="ECO:0000256" key="7">
    <source>
        <dbReference type="ARBA" id="ARBA00022989"/>
    </source>
</evidence>
<dbReference type="PROSITE" id="PS50920">
    <property type="entry name" value="SOLCAR"/>
    <property type="match status" value="3"/>
</dbReference>
<evidence type="ECO:0000256" key="1">
    <source>
        <dbReference type="ARBA" id="ARBA00004141"/>
    </source>
</evidence>
<evidence type="ECO:0000256" key="11">
    <source>
        <dbReference type="ARBA" id="ARBA00040264"/>
    </source>
</evidence>
<feature type="repeat" description="Solcar" evidence="16">
    <location>
        <begin position="205"/>
        <end position="294"/>
    </location>
</feature>
<dbReference type="GO" id="GO:0016020">
    <property type="term" value="C:membrane"/>
    <property type="evidence" value="ECO:0007669"/>
    <property type="project" value="UniProtKB-SubCell"/>
</dbReference>
<dbReference type="InterPro" id="IPR050391">
    <property type="entry name" value="Mito_Metabolite_Transporter"/>
</dbReference>
<evidence type="ECO:0000313" key="19">
    <source>
        <dbReference type="Proteomes" id="UP000494206"/>
    </source>
</evidence>
<keyword evidence="8" id="KW-0445">Lipid transport</keyword>
<dbReference type="Gene3D" id="1.50.40.10">
    <property type="entry name" value="Mitochondrial carrier domain"/>
    <property type="match status" value="1"/>
</dbReference>
<comment type="catalytic activity">
    <reaction evidence="15">
        <text>succinate(in) + 2-oxoglutarate(out) = succinate(out) + 2-oxoglutarate(in)</text>
        <dbReference type="Rhea" id="RHEA:71595"/>
        <dbReference type="ChEBI" id="CHEBI:16810"/>
        <dbReference type="ChEBI" id="CHEBI:30031"/>
    </reaction>
</comment>
<dbReference type="PANTHER" id="PTHR45618">
    <property type="entry name" value="MITOCHONDRIAL DICARBOXYLATE CARRIER-RELATED"/>
    <property type="match status" value="1"/>
</dbReference>
<evidence type="ECO:0000256" key="12">
    <source>
        <dbReference type="ARBA" id="ARBA00050120"/>
    </source>
</evidence>
<dbReference type="FunFam" id="1.50.40.10:FF:000013">
    <property type="entry name" value="Mitochondrial 2-oxoglutarate/malate carrier protein-like protein"/>
    <property type="match status" value="1"/>
</dbReference>
<accession>A0A8S1EXT2</accession>
<dbReference type="InterPro" id="IPR018108">
    <property type="entry name" value="MCP_transmembrane"/>
</dbReference>
<comment type="similarity">
    <text evidence="2 17">Belongs to the mitochondrial carrier (TC 2.A.29) family.</text>
</comment>
<comment type="catalytic activity">
    <reaction evidence="14">
        <text>malonate(in) + 2-oxoglutarate(out) = malonate(out) + 2-oxoglutarate(in)</text>
        <dbReference type="Rhea" id="RHEA:71591"/>
        <dbReference type="ChEBI" id="CHEBI:15792"/>
        <dbReference type="ChEBI" id="CHEBI:16810"/>
    </reaction>
</comment>
<organism evidence="18 19">
    <name type="scientific">Caenorhabditis bovis</name>
    <dbReference type="NCBI Taxonomy" id="2654633"/>
    <lineage>
        <taxon>Eukaryota</taxon>
        <taxon>Metazoa</taxon>
        <taxon>Ecdysozoa</taxon>
        <taxon>Nematoda</taxon>
        <taxon>Chromadorea</taxon>
        <taxon>Rhabditida</taxon>
        <taxon>Rhabditina</taxon>
        <taxon>Rhabditomorpha</taxon>
        <taxon>Rhabditoidea</taxon>
        <taxon>Rhabditidae</taxon>
        <taxon>Peloderinae</taxon>
        <taxon>Caenorhabditis</taxon>
    </lineage>
</organism>
<dbReference type="InterPro" id="IPR023395">
    <property type="entry name" value="MCP_dom_sf"/>
</dbReference>
<comment type="subcellular location">
    <subcellularLocation>
        <location evidence="1">Membrane</location>
        <topology evidence="1">Multi-pass membrane protein</topology>
    </subcellularLocation>
</comment>
<keyword evidence="4" id="KW-0050">Antiport</keyword>
<evidence type="ECO:0000256" key="2">
    <source>
        <dbReference type="ARBA" id="ARBA00006375"/>
    </source>
</evidence>
<dbReference type="GO" id="GO:0015297">
    <property type="term" value="F:antiporter activity"/>
    <property type="evidence" value="ECO:0007669"/>
    <property type="project" value="UniProtKB-KW"/>
</dbReference>
<gene>
    <name evidence="18" type="ORF">CBOVIS_LOCUS7150</name>
</gene>
<evidence type="ECO:0000256" key="10">
    <source>
        <dbReference type="ARBA" id="ARBA00036491"/>
    </source>
</evidence>
<reference evidence="18 19" key="1">
    <citation type="submission" date="2020-04" db="EMBL/GenBank/DDBJ databases">
        <authorList>
            <person name="Laetsch R D."/>
            <person name="Stevens L."/>
            <person name="Kumar S."/>
            <person name="Blaxter L. M."/>
        </authorList>
    </citation>
    <scope>NUCLEOTIDE SEQUENCE [LARGE SCALE GENOMIC DNA]</scope>
</reference>
<evidence type="ECO:0000256" key="4">
    <source>
        <dbReference type="ARBA" id="ARBA00022449"/>
    </source>
</evidence>
<keyword evidence="19" id="KW-1185">Reference proteome</keyword>
<comment type="catalytic activity">
    <reaction evidence="13">
        <text>maleate(in) + 2-oxoglutarate(out) = maleate(out) + 2-oxoglutarate(in)</text>
        <dbReference type="Rhea" id="RHEA:71599"/>
        <dbReference type="ChEBI" id="CHEBI:16810"/>
        <dbReference type="ChEBI" id="CHEBI:30780"/>
    </reaction>
</comment>
<sequence>MGDKHQAIIPNSVKFIFGGTAGMGATLFVQPLDLVKNRMQLSGTTGKKEYRSSFHALTSIIKNEGFMAVYNGLSAGLLRQATYTTTRLGCYTYMLELFSSQDQPLSFGLKAALGMSAGGIGSFVGTPAELALIRMTSDGRLPVEQRRNYTGVVNALTRIVKEEGVLTLWRGCTPTVMRAMVVNAAQLATYSQAKEKLLETKLVQDGIFCHFLASMLSGLATTIVSMPVDIAKTRIQSMKVIDGKPEYKNAFDVWAKIIKNEGVFALWKGFTPYYMRLGPHTVLTFIFLEQMNDAYYKFVLHTENTSSF</sequence>
<dbReference type="SUPFAM" id="SSF103506">
    <property type="entry name" value="Mitochondrial carrier"/>
    <property type="match status" value="1"/>
</dbReference>
<dbReference type="Proteomes" id="UP000494206">
    <property type="component" value="Unassembled WGS sequence"/>
</dbReference>
<dbReference type="GO" id="GO:0006869">
    <property type="term" value="P:lipid transport"/>
    <property type="evidence" value="ECO:0007669"/>
    <property type="project" value="UniProtKB-KW"/>
</dbReference>
<evidence type="ECO:0000256" key="17">
    <source>
        <dbReference type="RuleBase" id="RU000488"/>
    </source>
</evidence>
<name>A0A8S1EXT2_9PELO</name>
<evidence type="ECO:0000256" key="16">
    <source>
        <dbReference type="PROSITE-ProRule" id="PRU00282"/>
    </source>
</evidence>
<comment type="catalytic activity">
    <reaction evidence="10">
        <text>(S)-malate(in) + 2-oxoglutarate(out) = (S)-malate(out) + 2-oxoglutarate(in)</text>
        <dbReference type="Rhea" id="RHEA:71587"/>
        <dbReference type="ChEBI" id="CHEBI:15589"/>
        <dbReference type="ChEBI" id="CHEBI:16810"/>
    </reaction>
</comment>
<evidence type="ECO:0000256" key="13">
    <source>
        <dbReference type="ARBA" id="ARBA00050291"/>
    </source>
</evidence>
<evidence type="ECO:0000313" key="18">
    <source>
        <dbReference type="EMBL" id="CAB3404887.1"/>
    </source>
</evidence>
<proteinExistence type="inferred from homology"/>
<dbReference type="AlphaFoldDB" id="A0A8S1EXT2"/>
<dbReference type="Pfam" id="PF00153">
    <property type="entry name" value="Mito_carr"/>
    <property type="match status" value="3"/>
</dbReference>
<keyword evidence="3 17" id="KW-0813">Transport</keyword>
<keyword evidence="5 16" id="KW-0812">Transmembrane</keyword>
<evidence type="ECO:0000256" key="6">
    <source>
        <dbReference type="ARBA" id="ARBA00022737"/>
    </source>
</evidence>
<evidence type="ECO:0000256" key="15">
    <source>
        <dbReference type="ARBA" id="ARBA00052710"/>
    </source>
</evidence>
<keyword evidence="9 16" id="KW-0472">Membrane</keyword>
<protein>
    <recommendedName>
        <fullName evidence="11">Mitochondrial 2-oxoglutarate/malate carrier protein</fullName>
    </recommendedName>
</protein>
<evidence type="ECO:0000256" key="5">
    <source>
        <dbReference type="ARBA" id="ARBA00022692"/>
    </source>
</evidence>
<keyword evidence="6" id="KW-0677">Repeat</keyword>
<comment type="catalytic activity">
    <reaction evidence="12">
        <text>oxaloacetate(in) + 2-oxoglutarate(out) = oxaloacetate(out) + 2-oxoglutarate(in)</text>
        <dbReference type="Rhea" id="RHEA:71603"/>
        <dbReference type="ChEBI" id="CHEBI:16452"/>
        <dbReference type="ChEBI" id="CHEBI:16810"/>
    </reaction>
</comment>
<evidence type="ECO:0000256" key="14">
    <source>
        <dbReference type="ARBA" id="ARBA00052538"/>
    </source>
</evidence>
<dbReference type="OrthoDB" id="448427at2759"/>
<evidence type="ECO:0000256" key="3">
    <source>
        <dbReference type="ARBA" id="ARBA00022448"/>
    </source>
</evidence>
<keyword evidence="7" id="KW-1133">Transmembrane helix</keyword>
<comment type="caution">
    <text evidence="18">The sequence shown here is derived from an EMBL/GenBank/DDBJ whole genome shotgun (WGS) entry which is preliminary data.</text>
</comment>
<evidence type="ECO:0000256" key="8">
    <source>
        <dbReference type="ARBA" id="ARBA00023055"/>
    </source>
</evidence>